<dbReference type="GO" id="GO:0005834">
    <property type="term" value="C:heterotrimeric G-protein complex"/>
    <property type="evidence" value="ECO:0007669"/>
    <property type="project" value="InterPro"/>
</dbReference>
<dbReference type="SMART" id="SM01224">
    <property type="entry name" value="G_gamma"/>
    <property type="match status" value="1"/>
</dbReference>
<dbReference type="InterPro" id="IPR001770">
    <property type="entry name" value="G-protein_gamma"/>
</dbReference>
<evidence type="ECO:0000259" key="10">
    <source>
        <dbReference type="PROSITE" id="PS50058"/>
    </source>
</evidence>
<evidence type="ECO:0000256" key="2">
    <source>
        <dbReference type="ARBA" id="ARBA00007431"/>
    </source>
</evidence>
<keyword evidence="8" id="KW-0636">Prenylation</keyword>
<evidence type="ECO:0000256" key="7">
    <source>
        <dbReference type="ARBA" id="ARBA00023288"/>
    </source>
</evidence>
<dbReference type="eggNOG" id="KOG4119">
    <property type="taxonomic scope" value="Eukaryota"/>
</dbReference>
<dbReference type="InterPro" id="IPR015898">
    <property type="entry name" value="G-protein_gamma-like_dom"/>
</dbReference>
<comment type="function">
    <text evidence="9">Guanine nucleotide-binding proteins (G proteins) are involved as a modulator or transducer in various transmembrane signaling systems. The beta and gamma chains are required for the GTPase activity, for replacement of GDP by GTP, and for G protein-effector interaction.</text>
</comment>
<keyword evidence="12" id="KW-1185">Reference proteome</keyword>
<evidence type="ECO:0000313" key="12">
    <source>
        <dbReference type="Proteomes" id="UP000014500"/>
    </source>
</evidence>
<comment type="similarity">
    <text evidence="2 9">Belongs to the G protein gamma family.</text>
</comment>
<evidence type="ECO:0000313" key="11">
    <source>
        <dbReference type="EnsemblMetazoa" id="SMAR005330-PA"/>
    </source>
</evidence>
<accession>T1IVX5</accession>
<dbReference type="EMBL" id="JH431599">
    <property type="status" value="NOT_ANNOTATED_CDS"/>
    <property type="molecule type" value="Genomic_DNA"/>
</dbReference>
<dbReference type="InterPro" id="IPR036284">
    <property type="entry name" value="GGL_sf"/>
</dbReference>
<dbReference type="PANTHER" id="PTHR13809">
    <property type="entry name" value="GUANINE NUCLEOTIDE-BINDING PROTEIN GAMMA SUBUNIT"/>
    <property type="match status" value="1"/>
</dbReference>
<organism evidence="11 12">
    <name type="scientific">Strigamia maritima</name>
    <name type="common">European centipede</name>
    <name type="synonym">Geophilus maritimus</name>
    <dbReference type="NCBI Taxonomy" id="126957"/>
    <lineage>
        <taxon>Eukaryota</taxon>
        <taxon>Metazoa</taxon>
        <taxon>Ecdysozoa</taxon>
        <taxon>Arthropoda</taxon>
        <taxon>Myriapoda</taxon>
        <taxon>Chilopoda</taxon>
        <taxon>Pleurostigmophora</taxon>
        <taxon>Geophilomorpha</taxon>
        <taxon>Linotaeniidae</taxon>
        <taxon>Strigamia</taxon>
    </lineage>
</organism>
<dbReference type="FunFam" id="4.10.260.10:FF:000001">
    <property type="entry name" value="Guanine nucleotide-binding protein subunit gamma"/>
    <property type="match status" value="1"/>
</dbReference>
<protein>
    <recommendedName>
        <fullName evidence="9">Guanine nucleotide-binding protein subunit gamma</fullName>
    </recommendedName>
</protein>
<dbReference type="GO" id="GO:0031681">
    <property type="term" value="F:G-protein beta-subunit binding"/>
    <property type="evidence" value="ECO:0007669"/>
    <property type="project" value="InterPro"/>
</dbReference>
<evidence type="ECO:0000256" key="6">
    <source>
        <dbReference type="ARBA" id="ARBA00023224"/>
    </source>
</evidence>
<dbReference type="Proteomes" id="UP000014500">
    <property type="component" value="Unassembled WGS sequence"/>
</dbReference>
<keyword evidence="7 9" id="KW-0449">Lipoprotein</keyword>
<sequence>MSQVQAMKKQVCQLRQEANVDRITVSEACEDLIKYCSENQKNDILVTGITPSENPYKENKSYCVVHSLNRIHLDWPHHDRYLMMIVFGDLMMNLIKHHEQELYFSNKKLIEAKERSAEDALLMTVTAAAALRFV</sequence>
<evidence type="ECO:0000256" key="4">
    <source>
        <dbReference type="ARBA" id="ARBA00022481"/>
    </source>
</evidence>
<dbReference type="PROSITE" id="PS50058">
    <property type="entry name" value="G_PROTEIN_GAMMA"/>
    <property type="match status" value="1"/>
</dbReference>
<evidence type="ECO:0000256" key="5">
    <source>
        <dbReference type="ARBA" id="ARBA00023136"/>
    </source>
</evidence>
<dbReference type="AlphaFoldDB" id="T1IVX5"/>
<dbReference type="SUPFAM" id="SSF48670">
    <property type="entry name" value="Transducin (heterotrimeric G protein), gamma chain"/>
    <property type="match status" value="1"/>
</dbReference>
<keyword evidence="4" id="KW-0488">Methylation</keyword>
<proteinExistence type="inferred from homology"/>
<reference evidence="11" key="2">
    <citation type="submission" date="2015-02" db="UniProtKB">
        <authorList>
            <consortium name="EnsemblMetazoa"/>
        </authorList>
    </citation>
    <scope>IDENTIFICATION</scope>
</reference>
<evidence type="ECO:0000256" key="9">
    <source>
        <dbReference type="RuleBase" id="RU004973"/>
    </source>
</evidence>
<feature type="domain" description="G protein gamma" evidence="10">
    <location>
        <begin position="1"/>
        <end position="66"/>
    </location>
</feature>
<reference evidence="12" key="1">
    <citation type="submission" date="2011-05" db="EMBL/GenBank/DDBJ databases">
        <authorList>
            <person name="Richards S.R."/>
            <person name="Qu J."/>
            <person name="Jiang H."/>
            <person name="Jhangiani S.N."/>
            <person name="Agravi P."/>
            <person name="Goodspeed R."/>
            <person name="Gross S."/>
            <person name="Mandapat C."/>
            <person name="Jackson L."/>
            <person name="Mathew T."/>
            <person name="Pu L."/>
            <person name="Thornton R."/>
            <person name="Saada N."/>
            <person name="Wilczek-Boney K.B."/>
            <person name="Lee S."/>
            <person name="Kovar C."/>
            <person name="Wu Y."/>
            <person name="Scherer S.E."/>
            <person name="Worley K.C."/>
            <person name="Muzny D.M."/>
            <person name="Gibbs R."/>
        </authorList>
    </citation>
    <scope>NUCLEOTIDE SEQUENCE</scope>
    <source>
        <strain evidence="12">Brora</strain>
    </source>
</reference>
<keyword evidence="5 9" id="KW-0472">Membrane</keyword>
<dbReference type="GO" id="GO:0007186">
    <property type="term" value="P:G protein-coupled receptor signaling pathway"/>
    <property type="evidence" value="ECO:0007669"/>
    <property type="project" value="InterPro"/>
</dbReference>
<evidence type="ECO:0000256" key="3">
    <source>
        <dbReference type="ARBA" id="ARBA00022475"/>
    </source>
</evidence>
<dbReference type="CDD" id="cd00068">
    <property type="entry name" value="GGL"/>
    <property type="match status" value="1"/>
</dbReference>
<dbReference type="PRINTS" id="PR00321">
    <property type="entry name" value="GPROTEING"/>
</dbReference>
<evidence type="ECO:0000256" key="8">
    <source>
        <dbReference type="ARBA" id="ARBA00023289"/>
    </source>
</evidence>
<keyword evidence="6 9" id="KW-0807">Transducer</keyword>
<dbReference type="Pfam" id="PF00631">
    <property type="entry name" value="G-gamma"/>
    <property type="match status" value="1"/>
</dbReference>
<evidence type="ECO:0000256" key="1">
    <source>
        <dbReference type="ARBA" id="ARBA00004342"/>
    </source>
</evidence>
<dbReference type="STRING" id="126957.T1IVX5"/>
<name>T1IVX5_STRMM</name>
<comment type="subunit">
    <text evidence="9">G proteins are composed of 3 units; alpha, beta and gamma.</text>
</comment>
<keyword evidence="3 9" id="KW-1003">Cell membrane</keyword>
<dbReference type="SMART" id="SM00224">
    <property type="entry name" value="GGL"/>
    <property type="match status" value="1"/>
</dbReference>
<dbReference type="HOGENOM" id="CLU_1898850_0_0_1"/>
<dbReference type="Gene3D" id="4.10.260.10">
    <property type="entry name" value="Transducin (heterotrimeric G protein), gamma chain"/>
    <property type="match status" value="1"/>
</dbReference>
<comment type="subcellular location">
    <subcellularLocation>
        <location evidence="1 9">Cell membrane</location>
        <topology evidence="1 9">Lipid-anchor</topology>
        <orientation evidence="1 9">Cytoplasmic side</orientation>
    </subcellularLocation>
</comment>
<dbReference type="EnsemblMetazoa" id="SMAR005330-RA">
    <property type="protein sequence ID" value="SMAR005330-PA"/>
    <property type="gene ID" value="SMAR005330"/>
</dbReference>